<evidence type="ECO:0000313" key="1">
    <source>
        <dbReference type="EMBL" id="QIZ75625.1"/>
    </source>
</evidence>
<dbReference type="KEGG" id="fes:HER31_01145"/>
<dbReference type="EMBL" id="CP051180">
    <property type="protein sequence ID" value="QIZ75625.1"/>
    <property type="molecule type" value="Genomic_DNA"/>
</dbReference>
<gene>
    <name evidence="1" type="ORF">HER31_01145</name>
</gene>
<keyword evidence="2" id="KW-1185">Reference proteome</keyword>
<name>A0A6H1U998_9GAMM</name>
<organism evidence="1 2">
    <name type="scientific">Ferrimonas lipolytica</name>
    <dbReference type="NCBI Taxonomy" id="2724191"/>
    <lineage>
        <taxon>Bacteria</taxon>
        <taxon>Pseudomonadati</taxon>
        <taxon>Pseudomonadota</taxon>
        <taxon>Gammaproteobacteria</taxon>
        <taxon>Alteromonadales</taxon>
        <taxon>Ferrimonadaceae</taxon>
        <taxon>Ferrimonas</taxon>
    </lineage>
</organism>
<accession>A0A6H1U998</accession>
<sequence>MTPFEISRIETASGVYRISGSYDLSGRALQFDFTAAAVMATDGWEELNVKSKGGLARLQKLIPELLLHLEV</sequence>
<proteinExistence type="predicted"/>
<dbReference type="RefSeq" id="WP_168658886.1">
    <property type="nucleotide sequence ID" value="NZ_CP051180.1"/>
</dbReference>
<evidence type="ECO:0000313" key="2">
    <source>
        <dbReference type="Proteomes" id="UP000501602"/>
    </source>
</evidence>
<dbReference type="AlphaFoldDB" id="A0A6H1U998"/>
<dbReference type="Proteomes" id="UP000501602">
    <property type="component" value="Chromosome"/>
</dbReference>
<reference evidence="1 2" key="1">
    <citation type="submission" date="2020-04" db="EMBL/GenBank/DDBJ databases">
        <title>Ferrimonas sp. S7 isolated from sea water.</title>
        <authorList>
            <person name="Bae S.S."/>
            <person name="Baek K."/>
        </authorList>
    </citation>
    <scope>NUCLEOTIDE SEQUENCE [LARGE SCALE GENOMIC DNA]</scope>
    <source>
        <strain evidence="1 2">S7</strain>
    </source>
</reference>
<protein>
    <submittedName>
        <fullName evidence="1">Uncharacterized protein</fullName>
    </submittedName>
</protein>